<sequence length="268" mass="29693">MQKSFNENTALALLGKIEFDEEKGMKGPNQGVFEYSNTSENGQTNAEATKYKVSTVMPATDISKFNGKAIELAHVQYNFEAVRLLLNLSHINYSEVDVLLDKIVKAVLGYGVGLVKFLFGHGTEIYACKDSASRCSSYDGNIGVIKPLLNIGADIHGEDYYHLKNVSEWGHVEIVNLILDLDADIHARDNQALKGDVSCFKVELAEYLVGNRADVSSDRNSLFKLSYVLGNLEKAKHILDASRKDHLEVFKVFLDHGAYQNSKKEIGG</sequence>
<dbReference type="SUPFAM" id="SSF48403">
    <property type="entry name" value="Ankyrin repeat"/>
    <property type="match status" value="1"/>
</dbReference>
<organism evidence="1 2">
    <name type="scientific">Smittium megazygosporum</name>
    <dbReference type="NCBI Taxonomy" id="133381"/>
    <lineage>
        <taxon>Eukaryota</taxon>
        <taxon>Fungi</taxon>
        <taxon>Fungi incertae sedis</taxon>
        <taxon>Zoopagomycota</taxon>
        <taxon>Kickxellomycotina</taxon>
        <taxon>Harpellomycetes</taxon>
        <taxon>Harpellales</taxon>
        <taxon>Legeriomycetaceae</taxon>
        <taxon>Smittium</taxon>
    </lineage>
</organism>
<dbReference type="Gene3D" id="1.25.40.20">
    <property type="entry name" value="Ankyrin repeat-containing domain"/>
    <property type="match status" value="1"/>
</dbReference>
<keyword evidence="2" id="KW-1185">Reference proteome</keyword>
<accession>A0A2T9ZA92</accession>
<dbReference type="InterPro" id="IPR036770">
    <property type="entry name" value="Ankyrin_rpt-contain_sf"/>
</dbReference>
<dbReference type="OrthoDB" id="4772757at2759"/>
<dbReference type="Proteomes" id="UP000245609">
    <property type="component" value="Unassembled WGS sequence"/>
</dbReference>
<reference evidence="1 2" key="1">
    <citation type="journal article" date="2018" name="MBio">
        <title>Comparative Genomics Reveals the Core Gene Toolbox for the Fungus-Insect Symbiosis.</title>
        <authorList>
            <person name="Wang Y."/>
            <person name="Stata M."/>
            <person name="Wang W."/>
            <person name="Stajich J.E."/>
            <person name="White M.M."/>
            <person name="Moncalvo J.M."/>
        </authorList>
    </citation>
    <scope>NUCLEOTIDE SEQUENCE [LARGE SCALE GENOMIC DNA]</scope>
    <source>
        <strain evidence="1 2">SC-DP-2</strain>
    </source>
</reference>
<dbReference type="STRING" id="133381.A0A2T9ZA92"/>
<proteinExistence type="predicted"/>
<evidence type="ECO:0000313" key="2">
    <source>
        <dbReference type="Proteomes" id="UP000245609"/>
    </source>
</evidence>
<dbReference type="EMBL" id="MBFS01001033">
    <property type="protein sequence ID" value="PVV01485.1"/>
    <property type="molecule type" value="Genomic_DNA"/>
</dbReference>
<evidence type="ECO:0000313" key="1">
    <source>
        <dbReference type="EMBL" id="PVV01485.1"/>
    </source>
</evidence>
<gene>
    <name evidence="1" type="ORF">BB560_004095</name>
</gene>
<name>A0A2T9ZA92_9FUNG</name>
<comment type="caution">
    <text evidence="1">The sequence shown here is derived from an EMBL/GenBank/DDBJ whole genome shotgun (WGS) entry which is preliminary data.</text>
</comment>
<dbReference type="AlphaFoldDB" id="A0A2T9ZA92"/>
<protein>
    <submittedName>
        <fullName evidence="1">Uncharacterized protein</fullName>
    </submittedName>
</protein>